<proteinExistence type="predicted"/>
<accession>A0A6A6ZIT2</accession>
<dbReference type="AlphaFoldDB" id="A0A6A6ZIT2"/>
<keyword evidence="3" id="KW-1185">Reference proteome</keyword>
<feature type="transmembrane region" description="Helical" evidence="1">
    <location>
        <begin position="36"/>
        <end position="57"/>
    </location>
</feature>
<reference evidence="2" key="1">
    <citation type="journal article" date="2020" name="Stud. Mycol.">
        <title>101 Dothideomycetes genomes: a test case for predicting lifestyles and emergence of pathogens.</title>
        <authorList>
            <person name="Haridas S."/>
            <person name="Albert R."/>
            <person name="Binder M."/>
            <person name="Bloem J."/>
            <person name="Labutti K."/>
            <person name="Salamov A."/>
            <person name="Andreopoulos B."/>
            <person name="Baker S."/>
            <person name="Barry K."/>
            <person name="Bills G."/>
            <person name="Bluhm B."/>
            <person name="Cannon C."/>
            <person name="Castanera R."/>
            <person name="Culley D."/>
            <person name="Daum C."/>
            <person name="Ezra D."/>
            <person name="Gonzalez J."/>
            <person name="Henrissat B."/>
            <person name="Kuo A."/>
            <person name="Liang C."/>
            <person name="Lipzen A."/>
            <person name="Lutzoni F."/>
            <person name="Magnuson J."/>
            <person name="Mondo S."/>
            <person name="Nolan M."/>
            <person name="Ohm R."/>
            <person name="Pangilinan J."/>
            <person name="Park H.-J."/>
            <person name="Ramirez L."/>
            <person name="Alfaro M."/>
            <person name="Sun H."/>
            <person name="Tritt A."/>
            <person name="Yoshinaga Y."/>
            <person name="Zwiers L.-H."/>
            <person name="Turgeon B."/>
            <person name="Goodwin S."/>
            <person name="Spatafora J."/>
            <person name="Crous P."/>
            <person name="Grigoriev I."/>
        </authorList>
    </citation>
    <scope>NUCLEOTIDE SEQUENCE</scope>
    <source>
        <strain evidence="2">CBS 113818</strain>
    </source>
</reference>
<name>A0A6A6ZIT2_9PLEO</name>
<keyword evidence="1" id="KW-0472">Membrane</keyword>
<dbReference type="Proteomes" id="UP000799424">
    <property type="component" value="Unassembled WGS sequence"/>
</dbReference>
<dbReference type="EMBL" id="MU006238">
    <property type="protein sequence ID" value="KAF2821012.1"/>
    <property type="molecule type" value="Genomic_DNA"/>
</dbReference>
<sequence>MATFMPRPASNAMSYTKFLEARRGGTLNIQFPGVKIWHVVLFFLGLLVVSVLVYYATKYSKKQRKLKREALEQQARSPIEMTNNA</sequence>
<keyword evidence="1" id="KW-1133">Transmembrane helix</keyword>
<gene>
    <name evidence="2" type="ORF">CC86DRAFT_411328</name>
</gene>
<organism evidence="2 3">
    <name type="scientific">Ophiobolus disseminans</name>
    <dbReference type="NCBI Taxonomy" id="1469910"/>
    <lineage>
        <taxon>Eukaryota</taxon>
        <taxon>Fungi</taxon>
        <taxon>Dikarya</taxon>
        <taxon>Ascomycota</taxon>
        <taxon>Pezizomycotina</taxon>
        <taxon>Dothideomycetes</taxon>
        <taxon>Pleosporomycetidae</taxon>
        <taxon>Pleosporales</taxon>
        <taxon>Pleosporineae</taxon>
        <taxon>Phaeosphaeriaceae</taxon>
        <taxon>Ophiobolus</taxon>
    </lineage>
</organism>
<protein>
    <submittedName>
        <fullName evidence="2">Uncharacterized protein</fullName>
    </submittedName>
</protein>
<evidence type="ECO:0000256" key="1">
    <source>
        <dbReference type="SAM" id="Phobius"/>
    </source>
</evidence>
<evidence type="ECO:0000313" key="3">
    <source>
        <dbReference type="Proteomes" id="UP000799424"/>
    </source>
</evidence>
<keyword evidence="1" id="KW-0812">Transmembrane</keyword>
<evidence type="ECO:0000313" key="2">
    <source>
        <dbReference type="EMBL" id="KAF2821012.1"/>
    </source>
</evidence>